<protein>
    <submittedName>
        <fullName evidence="7">Uncharacterized protein</fullName>
    </submittedName>
</protein>
<feature type="transmembrane region" description="Helical" evidence="6">
    <location>
        <begin position="325"/>
        <end position="346"/>
    </location>
</feature>
<dbReference type="EMBL" id="RCXQ01000023">
    <property type="protein sequence ID" value="RYT61787.1"/>
    <property type="molecule type" value="Genomic_DNA"/>
</dbReference>
<sequence>MMRKDNLQAVFNILSQLILNGTNFVLIMIFTRFLSTSDYGIVSIFQAYALFFAIIVGLNVQGSIGTAFVHIGEKERNDYLSSIMLLAVIFFGIIIVISIIFIQPFAKFSELSPTLIILMLCYSFGSFSFNFANIKYVYLRKSQFSCLMAFIISFSMIILSWIGVNNQDRIGIQPYVLRILSISIPYLVCACYVLVTIFYKGNPFVGLKKYWKFCLPICLPLVFHGVSQIILGQTDKIMIQKLLDDNGLVGIYSFIVTFVHILNSIYTALNNTWVPIYYDYTKNKKFNLIEKRSGRYCNLFLCLCIGFLFVSPEFIKIFADSNYWGGMNLIPLIVLAVFFTFLYSFAVNYELYYKRTKWIAVGTSASALSNIVLNAILIPKFELIGAAVATLLSYLLLFIFHQLCAFTMKTDTIYPYKFSFFIKRIGVILIASAIFYFTKDAVIARWLIAVIVGVYLLLTIKKNRVIF</sequence>
<feature type="transmembrane region" description="Helical" evidence="6">
    <location>
        <begin position="114"/>
        <end position="132"/>
    </location>
</feature>
<keyword evidence="2" id="KW-1003">Cell membrane</keyword>
<dbReference type="PANTHER" id="PTHR30250">
    <property type="entry name" value="PST FAMILY PREDICTED COLANIC ACID TRANSPORTER"/>
    <property type="match status" value="1"/>
</dbReference>
<evidence type="ECO:0000256" key="3">
    <source>
        <dbReference type="ARBA" id="ARBA00022692"/>
    </source>
</evidence>
<gene>
    <name evidence="7" type="ORF">EAI82_15055</name>
</gene>
<dbReference type="PANTHER" id="PTHR30250:SF11">
    <property type="entry name" value="O-ANTIGEN TRANSPORTER-RELATED"/>
    <property type="match status" value="1"/>
</dbReference>
<feature type="transmembrane region" description="Helical" evidence="6">
    <location>
        <begin position="9"/>
        <end position="33"/>
    </location>
</feature>
<name>A0A4Q5GD86_9FIRM</name>
<feature type="transmembrane region" description="Helical" evidence="6">
    <location>
        <begin position="175"/>
        <end position="198"/>
    </location>
</feature>
<accession>A0A4Q5GD86</accession>
<evidence type="ECO:0000256" key="6">
    <source>
        <dbReference type="SAM" id="Phobius"/>
    </source>
</evidence>
<feature type="transmembrane region" description="Helical" evidence="6">
    <location>
        <begin position="210"/>
        <end position="231"/>
    </location>
</feature>
<dbReference type="GO" id="GO:0005886">
    <property type="term" value="C:plasma membrane"/>
    <property type="evidence" value="ECO:0007669"/>
    <property type="project" value="UniProtKB-SubCell"/>
</dbReference>
<feature type="transmembrane region" description="Helical" evidence="6">
    <location>
        <begin position="358"/>
        <end position="378"/>
    </location>
</feature>
<dbReference type="InterPro" id="IPR002797">
    <property type="entry name" value="Polysacc_synth"/>
</dbReference>
<keyword evidence="5 6" id="KW-0472">Membrane</keyword>
<dbReference type="Pfam" id="PF01943">
    <property type="entry name" value="Polysacc_synt"/>
    <property type="match status" value="1"/>
</dbReference>
<dbReference type="AlphaFoldDB" id="A0A4Q5GD86"/>
<evidence type="ECO:0000256" key="4">
    <source>
        <dbReference type="ARBA" id="ARBA00022989"/>
    </source>
</evidence>
<reference evidence="7 8" key="1">
    <citation type="journal article" date="2019" name="Science, e1252229">
        <title>Invertible promoters mediate bacterial phase variation, antibiotic resistance, and host adaptation in the gut.</title>
        <authorList>
            <person name="Jiang X."/>
            <person name="Hall A.B."/>
            <person name="Arthur T.D."/>
            <person name="Plichta D.R."/>
            <person name="Covington C.T."/>
            <person name="Poyet M."/>
            <person name="Crothers J."/>
            <person name="Moses P.L."/>
            <person name="Tolonen A.C."/>
            <person name="Vlamakis H."/>
            <person name="Alm E.J."/>
            <person name="Xavier R.J."/>
        </authorList>
    </citation>
    <scope>NUCLEOTIDE SEQUENCE [LARGE SCALE GENOMIC DNA]</scope>
    <source>
        <strain evidence="8">af_0058</strain>
    </source>
</reference>
<feature type="transmembrane region" description="Helical" evidence="6">
    <location>
        <begin position="251"/>
        <end position="278"/>
    </location>
</feature>
<keyword evidence="3 6" id="KW-0812">Transmembrane</keyword>
<evidence type="ECO:0000256" key="5">
    <source>
        <dbReference type="ARBA" id="ARBA00023136"/>
    </source>
</evidence>
<comment type="caution">
    <text evidence="7">The sequence shown here is derived from an EMBL/GenBank/DDBJ whole genome shotgun (WGS) entry which is preliminary data.</text>
</comment>
<comment type="subcellular location">
    <subcellularLocation>
        <location evidence="1">Cell membrane</location>
        <topology evidence="1">Multi-pass membrane protein</topology>
    </subcellularLocation>
</comment>
<feature type="transmembrane region" description="Helical" evidence="6">
    <location>
        <begin position="384"/>
        <end position="406"/>
    </location>
</feature>
<keyword evidence="4 6" id="KW-1133">Transmembrane helix</keyword>
<evidence type="ECO:0000313" key="7">
    <source>
        <dbReference type="EMBL" id="RYT61787.1"/>
    </source>
</evidence>
<feature type="transmembrane region" description="Helical" evidence="6">
    <location>
        <begin position="144"/>
        <end position="163"/>
    </location>
</feature>
<proteinExistence type="predicted"/>
<feature type="transmembrane region" description="Helical" evidence="6">
    <location>
        <begin position="418"/>
        <end position="437"/>
    </location>
</feature>
<feature type="transmembrane region" description="Helical" evidence="6">
    <location>
        <begin position="79"/>
        <end position="102"/>
    </location>
</feature>
<dbReference type="Proteomes" id="UP000293506">
    <property type="component" value="Unassembled WGS sequence"/>
</dbReference>
<organism evidence="7 8">
    <name type="scientific">Blautia obeum</name>
    <dbReference type="NCBI Taxonomy" id="40520"/>
    <lineage>
        <taxon>Bacteria</taxon>
        <taxon>Bacillati</taxon>
        <taxon>Bacillota</taxon>
        <taxon>Clostridia</taxon>
        <taxon>Lachnospirales</taxon>
        <taxon>Lachnospiraceae</taxon>
        <taxon>Blautia</taxon>
    </lineage>
</organism>
<feature type="transmembrane region" description="Helical" evidence="6">
    <location>
        <begin position="299"/>
        <end position="319"/>
    </location>
</feature>
<dbReference type="InterPro" id="IPR050833">
    <property type="entry name" value="Poly_Biosynth_Transport"/>
</dbReference>
<evidence type="ECO:0000256" key="1">
    <source>
        <dbReference type="ARBA" id="ARBA00004651"/>
    </source>
</evidence>
<feature type="transmembrane region" description="Helical" evidence="6">
    <location>
        <begin position="443"/>
        <end position="460"/>
    </location>
</feature>
<evidence type="ECO:0000256" key="2">
    <source>
        <dbReference type="ARBA" id="ARBA00022475"/>
    </source>
</evidence>
<evidence type="ECO:0000313" key="8">
    <source>
        <dbReference type="Proteomes" id="UP000293506"/>
    </source>
</evidence>